<organism evidence="2 3">
    <name type="scientific">Psychracetigena formicireducens</name>
    <dbReference type="NCBI Taxonomy" id="2986056"/>
    <lineage>
        <taxon>Bacteria</taxon>
        <taxon>Bacillati</taxon>
        <taxon>Candidatus Lithacetigenota</taxon>
        <taxon>Candidatus Psychracetigena</taxon>
    </lineage>
</organism>
<reference evidence="2 3" key="1">
    <citation type="journal article" date="2021" name="bioRxiv">
        <title>Unique metabolic strategies in Hadean analogues reveal hints for primordial physiology.</title>
        <authorList>
            <person name="Nobu M.K."/>
            <person name="Nakai R."/>
            <person name="Tamazawa S."/>
            <person name="Mori H."/>
            <person name="Toyoda A."/>
            <person name="Ijiri A."/>
            <person name="Suzuki S."/>
            <person name="Kurokawa K."/>
            <person name="Kamagata Y."/>
            <person name="Tamaki H."/>
        </authorList>
    </citation>
    <scope>NUCLEOTIDE SEQUENCE [LARGE SCALE GENOMIC DNA]</scope>
    <source>
        <strain evidence="2">BS525</strain>
    </source>
</reference>
<accession>A0A9E2F1J3</accession>
<dbReference type="PIRSF" id="PIRSF031501">
    <property type="entry name" value="QueT"/>
    <property type="match status" value="1"/>
</dbReference>
<dbReference type="Proteomes" id="UP000811545">
    <property type="component" value="Unassembled WGS sequence"/>
</dbReference>
<feature type="transmembrane region" description="Helical" evidence="1">
    <location>
        <begin position="119"/>
        <end position="147"/>
    </location>
</feature>
<evidence type="ECO:0000256" key="1">
    <source>
        <dbReference type="SAM" id="Phobius"/>
    </source>
</evidence>
<gene>
    <name evidence="2" type="primary">queT</name>
    <name evidence="2" type="ORF">DDT42_01370</name>
</gene>
<dbReference type="Pfam" id="PF06177">
    <property type="entry name" value="QueT"/>
    <property type="match status" value="1"/>
</dbReference>
<keyword evidence="1" id="KW-0812">Transmembrane</keyword>
<keyword evidence="1" id="KW-0472">Membrane</keyword>
<proteinExistence type="predicted"/>
<evidence type="ECO:0000313" key="3">
    <source>
        <dbReference type="Proteomes" id="UP000811545"/>
    </source>
</evidence>
<protein>
    <submittedName>
        <fullName evidence="2">Queuosine transporter QueT</fullName>
    </submittedName>
</protein>
<dbReference type="InterPro" id="IPR010387">
    <property type="entry name" value="QueT"/>
</dbReference>
<evidence type="ECO:0000313" key="2">
    <source>
        <dbReference type="EMBL" id="MBT9145499.1"/>
    </source>
</evidence>
<name>A0A9E2F1J3_PSYF1</name>
<feature type="transmembrane region" description="Helical" evidence="1">
    <location>
        <begin position="9"/>
        <end position="34"/>
    </location>
</feature>
<feature type="transmembrane region" description="Helical" evidence="1">
    <location>
        <begin position="94"/>
        <end position="113"/>
    </location>
</feature>
<comment type="caution">
    <text evidence="2">The sequence shown here is derived from an EMBL/GenBank/DDBJ whole genome shotgun (WGS) entry which is preliminary data.</text>
</comment>
<keyword evidence="1" id="KW-1133">Transmembrane helix</keyword>
<dbReference type="AlphaFoldDB" id="A0A9E2F1J3"/>
<dbReference type="EMBL" id="QLTW01000103">
    <property type="protein sequence ID" value="MBT9145499.1"/>
    <property type="molecule type" value="Genomic_DNA"/>
</dbReference>
<feature type="transmembrane region" description="Helical" evidence="1">
    <location>
        <begin position="54"/>
        <end position="87"/>
    </location>
</feature>
<dbReference type="PANTHER" id="PTHR40044">
    <property type="entry name" value="INTEGRAL MEMBRANE PROTEIN-RELATED"/>
    <property type="match status" value="1"/>
</dbReference>
<sequence>MLEKDTRKIVFLSIIGATYAAITVLLIPISYGPFQLRLSEALTVLPYLFPQAVYGLFIGCFIANLFSPFGLLDIIFGSIATLIAAYLTSKAPNIYLAPLPPVVINAFIIPIYLSNLTGIPYWLMVSYIGLSQTVVCYGIGLPLLIILKKRFK</sequence>
<dbReference type="PANTHER" id="PTHR40044:SF1">
    <property type="entry name" value="INTEGRAL MEMBRANE PROTEIN"/>
    <property type="match status" value="1"/>
</dbReference>